<dbReference type="GO" id="GO:0005886">
    <property type="term" value="C:plasma membrane"/>
    <property type="evidence" value="ECO:0007669"/>
    <property type="project" value="UniProtKB-SubCell"/>
</dbReference>
<dbReference type="Proteomes" id="UP000281245">
    <property type="component" value="Unassembled WGS sequence"/>
</dbReference>
<dbReference type="GO" id="GO:0005524">
    <property type="term" value="F:ATP binding"/>
    <property type="evidence" value="ECO:0007669"/>
    <property type="project" value="UniProtKB-KW"/>
</dbReference>
<keyword evidence="4" id="KW-1003">Cell membrane</keyword>
<feature type="transmembrane region" description="Helical" evidence="12">
    <location>
        <begin position="1318"/>
        <end position="1343"/>
    </location>
</feature>
<feature type="transmembrane region" description="Helical" evidence="12">
    <location>
        <begin position="647"/>
        <end position="664"/>
    </location>
</feature>
<evidence type="ECO:0000256" key="4">
    <source>
        <dbReference type="ARBA" id="ARBA00022475"/>
    </source>
</evidence>
<feature type="transmembrane region" description="Helical" evidence="12">
    <location>
        <begin position="614"/>
        <end position="635"/>
    </location>
</feature>
<dbReference type="PROSITE" id="PS00211">
    <property type="entry name" value="ABC_TRANSPORTER_1"/>
    <property type="match status" value="1"/>
</dbReference>
<gene>
    <name evidence="14" type="ORF">D0869_06667</name>
</gene>
<dbReference type="InterPro" id="IPR029481">
    <property type="entry name" value="ABC_trans_N"/>
</dbReference>
<dbReference type="CDD" id="cd03233">
    <property type="entry name" value="ABCG_PDR_domain1"/>
    <property type="match status" value="1"/>
</dbReference>
<feature type="region of interest" description="Disordered" evidence="11">
    <location>
        <begin position="794"/>
        <end position="824"/>
    </location>
</feature>
<dbReference type="SMART" id="SM00382">
    <property type="entry name" value="AAA"/>
    <property type="match status" value="2"/>
</dbReference>
<protein>
    <recommendedName>
        <fullName evidence="13">ABC transporter domain-containing protein</fullName>
    </recommendedName>
</protein>
<reference evidence="14 15" key="1">
    <citation type="journal article" date="2018" name="BMC Genomics">
        <title>Genomic evidence for intraspecific hybridization in a clonal and extremely halotolerant yeast.</title>
        <authorList>
            <person name="Gostincar C."/>
            <person name="Stajich J.E."/>
            <person name="Zupancic J."/>
            <person name="Zalar P."/>
            <person name="Gunde-Cimerman N."/>
        </authorList>
    </citation>
    <scope>NUCLEOTIDE SEQUENCE [LARGE SCALE GENOMIC DNA]</scope>
    <source>
        <strain evidence="14 15">EXF-6656</strain>
    </source>
</reference>
<feature type="region of interest" description="Disordered" evidence="11">
    <location>
        <begin position="67"/>
        <end position="89"/>
    </location>
</feature>
<dbReference type="PANTHER" id="PTHR19241">
    <property type="entry name" value="ATP-BINDING CASSETTE TRANSPORTER"/>
    <property type="match status" value="1"/>
</dbReference>
<evidence type="ECO:0000259" key="13">
    <source>
        <dbReference type="PROSITE" id="PS50893"/>
    </source>
</evidence>
<evidence type="ECO:0000256" key="1">
    <source>
        <dbReference type="ARBA" id="ARBA00004651"/>
    </source>
</evidence>
<evidence type="ECO:0000256" key="7">
    <source>
        <dbReference type="ARBA" id="ARBA00022840"/>
    </source>
</evidence>
<keyword evidence="5 12" id="KW-0812">Transmembrane</keyword>
<dbReference type="PROSITE" id="PS50893">
    <property type="entry name" value="ABC_TRANSPORTER_2"/>
    <property type="match status" value="2"/>
</dbReference>
<feature type="transmembrane region" description="Helical" evidence="12">
    <location>
        <begin position="1174"/>
        <end position="1191"/>
    </location>
</feature>
<dbReference type="InterPro" id="IPR003439">
    <property type="entry name" value="ABC_transporter-like_ATP-bd"/>
</dbReference>
<dbReference type="InterPro" id="IPR034001">
    <property type="entry name" value="ABCG_PDR_1"/>
</dbReference>
<feature type="domain" description="ABC transporter" evidence="13">
    <location>
        <begin position="138"/>
        <end position="393"/>
    </location>
</feature>
<evidence type="ECO:0000256" key="5">
    <source>
        <dbReference type="ARBA" id="ARBA00022692"/>
    </source>
</evidence>
<evidence type="ECO:0000256" key="6">
    <source>
        <dbReference type="ARBA" id="ARBA00022741"/>
    </source>
</evidence>
<dbReference type="Pfam" id="PF00005">
    <property type="entry name" value="ABC_tran"/>
    <property type="match status" value="2"/>
</dbReference>
<dbReference type="InterPro" id="IPR027417">
    <property type="entry name" value="P-loop_NTPase"/>
</dbReference>
<dbReference type="VEuPathDB" id="FungiDB:BTJ68_09118"/>
<dbReference type="EMBL" id="QWIJ01000499">
    <property type="protein sequence ID" value="RMX81637.1"/>
    <property type="molecule type" value="Genomic_DNA"/>
</dbReference>
<evidence type="ECO:0000256" key="3">
    <source>
        <dbReference type="ARBA" id="ARBA00022448"/>
    </source>
</evidence>
<dbReference type="Pfam" id="PF19055">
    <property type="entry name" value="ABC2_membrane_7"/>
    <property type="match status" value="1"/>
</dbReference>
<dbReference type="SUPFAM" id="SSF52540">
    <property type="entry name" value="P-loop containing nucleoside triphosphate hydrolases"/>
    <property type="match status" value="2"/>
</dbReference>
<dbReference type="OrthoDB" id="245989at2759"/>
<dbReference type="GO" id="GO:0140359">
    <property type="term" value="F:ABC-type transporter activity"/>
    <property type="evidence" value="ECO:0007669"/>
    <property type="project" value="InterPro"/>
</dbReference>
<accession>A0A3M6WST7</accession>
<evidence type="ECO:0000256" key="12">
    <source>
        <dbReference type="SAM" id="Phobius"/>
    </source>
</evidence>
<evidence type="ECO:0000256" key="9">
    <source>
        <dbReference type="ARBA" id="ARBA00023136"/>
    </source>
</evidence>
<dbReference type="Pfam" id="PF01061">
    <property type="entry name" value="ABC2_membrane"/>
    <property type="match status" value="2"/>
</dbReference>
<dbReference type="InterPro" id="IPR003593">
    <property type="entry name" value="AAA+_ATPase"/>
</dbReference>
<feature type="domain" description="ABC transporter" evidence="13">
    <location>
        <begin position="837"/>
        <end position="1080"/>
    </location>
</feature>
<dbReference type="FunFam" id="3.40.50.300:FF:001465">
    <property type="entry name" value="ABC multidrug transporter (Eurofung)"/>
    <property type="match status" value="1"/>
</dbReference>
<feature type="transmembrane region" description="Helical" evidence="12">
    <location>
        <begin position="1203"/>
        <end position="1224"/>
    </location>
</feature>
<sequence length="1468" mass="163090">MTMIGLSGFGTGQGLLLGRPHGDFGREILYGSGAMVATDATGRAPSAGIGSGDGVYRTLSNSLSRTFSRRTTQHEGDSSSEDETSISKADDWKLMPEIKEFKQQDDKDQIKGRKLGVTWKDLTVKGIGADAAFNENVFSQFNIPKHIKEGRTKTPLKTIVENSHGCVKPGEMLLVLGRPGAGCTSLLKMLSNRRLGYAEVTGDVKFGTLDSKEAKQYRGQIVMNTEEELFFPTLTVGQTMDFATRMKIPFRLPSSVESPEAYQQASRDFLLRSMGIEHTSDTRVGNEFVRGVSGGERKRVSIIETLVTRGSVYCWDNSTRGLDASTALEYTRAIRALTDVMGLASIVTLYQAGNGIYDLFDKVLILDEGKEIYYGPMKQARPFMEELGFVCMAGANVADFLTGVTVPTERVVKSGYENRCPRTNDEIRSAYERSAIKQDMEQEYIYPETQAAKRNTADFQESVRNEKHKSIPKKSPLTVSFGTQVKAAVVWQYQLMWGDKATFIIKQGSTLVQALIAGSLFYNAPNNSSGLFLKGGAAFFSLLYNALLAMSEVTDSFAARPVLAKHRNFALYHPAAFCIAQIAADIPILVFQVTIFALPLYWMVGLKATAAAFFTYWVLVYSVTMCVTALFRAVGAAFKTFDDASKVSGLLITALVMYTGYMIPRPSMHPWLGWIYWINPLSYGFEALLSNEFHGQTIPCVNNNLVPNGPGYTDSRFQACTGVTGAQPRAASLTGTEYLHGLEYEFAHLWRNFGIVWAWWALFAAITIFFTCRWNQASGNSGFLLIPREKQKKAQHLPQDEEAQKPAASGSQSEDSSIENEKSGNVDSQLIRNTSVFTWKDLSYTVKTPSGDRVLLDNVQGWVKPGMLGALMGSSGAGKTTLLDVLAQRKTEGTIKGSVMVDGRPLPVSFQRSAGYCEQLDIHEPLATVREALEFSALLRQSQETPKEQKLAYVQTIIDLLEMRDIEHSLIGTSQAGLSVEQRKRLTIGVELVSKPSILIFLDEPTSGLDGQAAFNTVRFLRKLADVGQAVLVTIHQPSAQLFAQFDTLLLLARGGKTVYFGDIGDNAQTIRDYFGRYGAPCPEASNPAEHMIDVVSGTLSQGRDWNKVWLESPEHDAMSKELDHLISDAASKPIGYKDDGREFATDMWTQTKIVLQRMNTSLYRNTDYANNKFALHIFSALFNGFSFWMIGNTVADLQLRLFAVFNFIFVAPGVIAQLQPLFVERRDIYEAREKKSKMYHWAPFVTSLVVSEIPYLIVCAVLYFLCFYYTVGFPLDSDKAGAVFFVMLFYEFVYTGIGQAVAAYAPNATFASLVNPLVIGILVSFCGVLVPYGQINVFWRYWLYYLNPFNYLMGSMLVFTSFDTEVQCAEQEFAIFDTPNAGQTCANYLAEYLQGFGARSYLANPDATSDCRVCQYRSGADYLYTLNLKDYYYGWRDAGIVALFAVSSYACVYLLMKLRTKASKKAE</sequence>
<feature type="transmembrane region" description="Helical" evidence="12">
    <location>
        <begin position="1245"/>
        <end position="1271"/>
    </location>
</feature>
<dbReference type="GO" id="GO:0016887">
    <property type="term" value="F:ATP hydrolysis activity"/>
    <property type="evidence" value="ECO:0007669"/>
    <property type="project" value="InterPro"/>
</dbReference>
<keyword evidence="3" id="KW-0813">Transport</keyword>
<organism evidence="14 15">
    <name type="scientific">Hortaea werneckii</name>
    <name type="common">Black yeast</name>
    <name type="synonym">Cladosporium werneckii</name>
    <dbReference type="NCBI Taxonomy" id="91943"/>
    <lineage>
        <taxon>Eukaryota</taxon>
        <taxon>Fungi</taxon>
        <taxon>Dikarya</taxon>
        <taxon>Ascomycota</taxon>
        <taxon>Pezizomycotina</taxon>
        <taxon>Dothideomycetes</taxon>
        <taxon>Dothideomycetidae</taxon>
        <taxon>Mycosphaerellales</taxon>
        <taxon>Teratosphaeriaceae</taxon>
        <taxon>Hortaea</taxon>
    </lineage>
</organism>
<feature type="transmembrane region" description="Helical" evidence="12">
    <location>
        <begin position="1283"/>
        <end position="1306"/>
    </location>
</feature>
<dbReference type="InterPro" id="IPR010929">
    <property type="entry name" value="PDR_CDR_ABC"/>
</dbReference>
<dbReference type="Gene3D" id="3.40.50.300">
    <property type="entry name" value="P-loop containing nucleotide triphosphate hydrolases"/>
    <property type="match status" value="2"/>
</dbReference>
<keyword evidence="8 12" id="KW-1133">Transmembrane helix</keyword>
<dbReference type="FunFam" id="3.40.50.300:FF:000054">
    <property type="entry name" value="ABC multidrug transporter atrF"/>
    <property type="match status" value="1"/>
</dbReference>
<dbReference type="CDD" id="cd03232">
    <property type="entry name" value="ABCG_PDR_domain2"/>
    <property type="match status" value="1"/>
</dbReference>
<keyword evidence="6" id="KW-0547">Nucleotide-binding</keyword>
<dbReference type="InterPro" id="IPR043926">
    <property type="entry name" value="ABCG_dom"/>
</dbReference>
<keyword evidence="7" id="KW-0067">ATP-binding</keyword>
<evidence type="ECO:0000313" key="15">
    <source>
        <dbReference type="Proteomes" id="UP000281245"/>
    </source>
</evidence>
<keyword evidence="10" id="KW-0325">Glycoprotein</keyword>
<proteinExistence type="inferred from homology"/>
<evidence type="ECO:0000256" key="11">
    <source>
        <dbReference type="SAM" id="MobiDB-lite"/>
    </source>
</evidence>
<evidence type="ECO:0000256" key="8">
    <source>
        <dbReference type="ARBA" id="ARBA00022989"/>
    </source>
</evidence>
<evidence type="ECO:0000313" key="14">
    <source>
        <dbReference type="EMBL" id="RMX81637.1"/>
    </source>
</evidence>
<dbReference type="InterPro" id="IPR017871">
    <property type="entry name" value="ABC_transporter-like_CS"/>
</dbReference>
<dbReference type="InterPro" id="IPR034003">
    <property type="entry name" value="ABCG_PDR_2"/>
</dbReference>
<evidence type="ECO:0000256" key="2">
    <source>
        <dbReference type="ARBA" id="ARBA00006012"/>
    </source>
</evidence>
<dbReference type="Pfam" id="PF06422">
    <property type="entry name" value="PDR_CDR"/>
    <property type="match status" value="1"/>
</dbReference>
<comment type="caution">
    <text evidence="14">The sequence shown here is derived from an EMBL/GenBank/DDBJ whole genome shotgun (WGS) entry which is preliminary data.</text>
</comment>
<feature type="transmembrane region" description="Helical" evidence="12">
    <location>
        <begin position="531"/>
        <end position="550"/>
    </location>
</feature>
<keyword evidence="9 12" id="KW-0472">Membrane</keyword>
<comment type="subcellular location">
    <subcellularLocation>
        <location evidence="1">Cell membrane</location>
        <topology evidence="1">Multi-pass membrane protein</topology>
    </subcellularLocation>
</comment>
<name>A0A3M6WST7_HORWE</name>
<dbReference type="InterPro" id="IPR013525">
    <property type="entry name" value="ABC2_TM"/>
</dbReference>
<feature type="transmembrane region" description="Helical" evidence="12">
    <location>
        <begin position="1439"/>
        <end position="1457"/>
    </location>
</feature>
<evidence type="ECO:0000256" key="10">
    <source>
        <dbReference type="ARBA" id="ARBA00023180"/>
    </source>
</evidence>
<feature type="transmembrane region" description="Helical" evidence="12">
    <location>
        <begin position="749"/>
        <end position="770"/>
    </location>
</feature>
<feature type="transmembrane region" description="Helical" evidence="12">
    <location>
        <begin position="571"/>
        <end position="602"/>
    </location>
</feature>
<comment type="similarity">
    <text evidence="2">Belongs to the ABC transporter superfamily. ABCG family. PDR (TC 3.A.1.205) subfamily.</text>
</comment>
<dbReference type="Pfam" id="PF14510">
    <property type="entry name" value="ABC_trans_N"/>
    <property type="match status" value="1"/>
</dbReference>